<organism evidence="11 12">
    <name type="scientific">Trematosphaeria pertusa</name>
    <dbReference type="NCBI Taxonomy" id="390896"/>
    <lineage>
        <taxon>Eukaryota</taxon>
        <taxon>Fungi</taxon>
        <taxon>Dikarya</taxon>
        <taxon>Ascomycota</taxon>
        <taxon>Pezizomycotina</taxon>
        <taxon>Dothideomycetes</taxon>
        <taxon>Pleosporomycetidae</taxon>
        <taxon>Pleosporales</taxon>
        <taxon>Massarineae</taxon>
        <taxon>Trematosphaeriaceae</taxon>
        <taxon>Trematosphaeria</taxon>
    </lineage>
</organism>
<dbReference type="PANTHER" id="PTHR14009:SF1">
    <property type="entry name" value="MITOCHONDRIAL PROTON_CALCIUM EXCHANGER PROTEIN"/>
    <property type="match status" value="1"/>
</dbReference>
<evidence type="ECO:0000256" key="5">
    <source>
        <dbReference type="ARBA" id="ARBA00023128"/>
    </source>
</evidence>
<feature type="region of interest" description="Disordered" evidence="8">
    <location>
        <begin position="470"/>
        <end position="558"/>
    </location>
</feature>
<evidence type="ECO:0000256" key="6">
    <source>
        <dbReference type="ARBA" id="ARBA00023136"/>
    </source>
</evidence>
<sequence length="558" mass="62275">MYVSRAASRAAPAVLRAGVRTAGRPHRQLPKSLPAIALLLPRRTMSTETSTSSNSGGNFPPPGFNPEQAKKPLPKEEQQKPQEKSTSAGTDIKIPRDQPTGSPKTKAQEARTLSELASEKAAAENKEEKKALAKKEEEKKKLTVWQKVKKEAAHYWDGTKLLAAEVRISTKLALKMAAGYELTRRENRQLQRTVQDLGRLVPFSVFIIVPLGELFLPIALKLFPNLLPSTYEGQSAKDAKAKTLRSTRKEVSNFLRQTLKETGLPISAESAQREEFAEFFRKVRTTGESPSQDEIIKVCKIFKDDLTLDNLSRPQLVAICRYMNMASFGTDNFLRYQIRVRMRQIKRDDRAISFEGVNSLSVPELQSACASRGLRTYGVSPARLREDLQTWLDLRLKYGVPSTLLVLSNAFVYAQGKESEMTSQIDALQAVLSSIPEELFHEIELEVHTAEGAATNKQRLEVLKEQQELIEEENSQTKDHENKATASPKDTENIDEDDKPKRKEESEEESMEAEASTGDTTGSTGSAERTEQDQRASEGEKEPSREELKADAGGSKKE</sequence>
<keyword evidence="4 9" id="KW-1133">Transmembrane helix</keyword>
<dbReference type="OrthoDB" id="275278at2759"/>
<evidence type="ECO:0000256" key="9">
    <source>
        <dbReference type="SAM" id="Phobius"/>
    </source>
</evidence>
<reference evidence="11" key="1">
    <citation type="journal article" date="2020" name="Stud. Mycol.">
        <title>101 Dothideomycetes genomes: a test case for predicting lifestyles and emergence of pathogens.</title>
        <authorList>
            <person name="Haridas S."/>
            <person name="Albert R."/>
            <person name="Binder M."/>
            <person name="Bloem J."/>
            <person name="Labutti K."/>
            <person name="Salamov A."/>
            <person name="Andreopoulos B."/>
            <person name="Baker S."/>
            <person name="Barry K."/>
            <person name="Bills G."/>
            <person name="Bluhm B."/>
            <person name="Cannon C."/>
            <person name="Castanera R."/>
            <person name="Culley D."/>
            <person name="Daum C."/>
            <person name="Ezra D."/>
            <person name="Gonzalez J."/>
            <person name="Henrissat B."/>
            <person name="Kuo A."/>
            <person name="Liang C."/>
            <person name="Lipzen A."/>
            <person name="Lutzoni F."/>
            <person name="Magnuson J."/>
            <person name="Mondo S."/>
            <person name="Nolan M."/>
            <person name="Ohm R."/>
            <person name="Pangilinan J."/>
            <person name="Park H.-J."/>
            <person name="Ramirez L."/>
            <person name="Alfaro M."/>
            <person name="Sun H."/>
            <person name="Tritt A."/>
            <person name="Yoshinaga Y."/>
            <person name="Zwiers L.-H."/>
            <person name="Turgeon B."/>
            <person name="Goodwin S."/>
            <person name="Spatafora J."/>
            <person name="Crous P."/>
            <person name="Grigoriev I."/>
        </authorList>
    </citation>
    <scope>NUCLEOTIDE SEQUENCE</scope>
    <source>
        <strain evidence="11">CBS 122368</strain>
    </source>
</reference>
<feature type="transmembrane region" description="Helical" evidence="9">
    <location>
        <begin position="200"/>
        <end position="220"/>
    </location>
</feature>
<dbReference type="InterPro" id="IPR033122">
    <property type="entry name" value="LETM1-like_RBD"/>
</dbReference>
<evidence type="ECO:0000313" key="12">
    <source>
        <dbReference type="Proteomes" id="UP000800094"/>
    </source>
</evidence>
<gene>
    <name evidence="11" type="ORF">BU26DRAFT_547700</name>
</gene>
<dbReference type="InterPro" id="IPR044202">
    <property type="entry name" value="LETM1/MDM38-like"/>
</dbReference>
<evidence type="ECO:0000256" key="1">
    <source>
        <dbReference type="ARBA" id="ARBA00004434"/>
    </source>
</evidence>
<keyword evidence="2 9" id="KW-0812">Transmembrane</keyword>
<evidence type="ECO:0000256" key="7">
    <source>
        <dbReference type="PROSITE-ProRule" id="PRU01094"/>
    </source>
</evidence>
<comment type="subcellular location">
    <subcellularLocation>
        <location evidence="1">Mitochondrion inner membrane</location>
        <topology evidence="1">Single-pass membrane protein</topology>
    </subcellularLocation>
</comment>
<dbReference type="GO" id="GO:0030003">
    <property type="term" value="P:intracellular monoatomic cation homeostasis"/>
    <property type="evidence" value="ECO:0007669"/>
    <property type="project" value="TreeGrafter"/>
</dbReference>
<keyword evidence="12" id="KW-1185">Reference proteome</keyword>
<keyword evidence="6 9" id="KW-0472">Membrane</keyword>
<accession>A0A6A6IVB1</accession>
<dbReference type="GO" id="GO:0043022">
    <property type="term" value="F:ribosome binding"/>
    <property type="evidence" value="ECO:0007669"/>
    <property type="project" value="InterPro"/>
</dbReference>
<name>A0A6A6IVB1_9PLEO</name>
<evidence type="ECO:0000256" key="3">
    <source>
        <dbReference type="ARBA" id="ARBA00022792"/>
    </source>
</evidence>
<dbReference type="AlphaFoldDB" id="A0A6A6IVB1"/>
<feature type="compositionally biased region" description="Low complexity" evidence="8">
    <location>
        <begin position="513"/>
        <end position="526"/>
    </location>
</feature>
<evidence type="ECO:0000256" key="8">
    <source>
        <dbReference type="SAM" id="MobiDB-lite"/>
    </source>
</evidence>
<dbReference type="EMBL" id="ML987191">
    <property type="protein sequence ID" value="KAF2253133.1"/>
    <property type="molecule type" value="Genomic_DNA"/>
</dbReference>
<dbReference type="PANTHER" id="PTHR14009">
    <property type="entry name" value="LEUCINE ZIPPER-EF-HAND CONTAINING TRANSMEMBRANE PROTEIN"/>
    <property type="match status" value="1"/>
</dbReference>
<feature type="compositionally biased region" description="Basic and acidic residues" evidence="8">
    <location>
        <begin position="68"/>
        <end position="83"/>
    </location>
</feature>
<feature type="domain" description="Letm1 RBD" evidence="10">
    <location>
        <begin position="243"/>
        <end position="437"/>
    </location>
</feature>
<dbReference type="GeneID" id="54585227"/>
<protein>
    <submittedName>
        <fullName evidence="11">LETM1-domain-containing protein</fullName>
    </submittedName>
</protein>
<proteinExistence type="predicted"/>
<evidence type="ECO:0000259" key="10">
    <source>
        <dbReference type="PROSITE" id="PS51758"/>
    </source>
</evidence>
<evidence type="ECO:0000256" key="4">
    <source>
        <dbReference type="ARBA" id="ARBA00022989"/>
    </source>
</evidence>
<feature type="region of interest" description="Disordered" evidence="8">
    <location>
        <begin position="44"/>
        <end position="132"/>
    </location>
</feature>
<dbReference type="Proteomes" id="UP000800094">
    <property type="component" value="Unassembled WGS sequence"/>
</dbReference>
<dbReference type="GO" id="GO:0005743">
    <property type="term" value="C:mitochondrial inner membrane"/>
    <property type="evidence" value="ECO:0007669"/>
    <property type="project" value="UniProtKB-SubCell"/>
</dbReference>
<evidence type="ECO:0000256" key="2">
    <source>
        <dbReference type="ARBA" id="ARBA00022692"/>
    </source>
</evidence>
<evidence type="ECO:0000313" key="11">
    <source>
        <dbReference type="EMBL" id="KAF2253133.1"/>
    </source>
</evidence>
<keyword evidence="5 7" id="KW-0496">Mitochondrion</keyword>
<dbReference type="PROSITE" id="PS51758">
    <property type="entry name" value="LETM1_RBD"/>
    <property type="match status" value="1"/>
</dbReference>
<feature type="compositionally biased region" description="Basic and acidic residues" evidence="8">
    <location>
        <begin position="117"/>
        <end position="132"/>
    </location>
</feature>
<dbReference type="Pfam" id="PF07766">
    <property type="entry name" value="LETM1_RBD"/>
    <property type="match status" value="1"/>
</dbReference>
<keyword evidence="3" id="KW-0999">Mitochondrion inner membrane</keyword>
<feature type="compositionally biased region" description="Low complexity" evidence="8">
    <location>
        <begin position="46"/>
        <end position="58"/>
    </location>
</feature>
<feature type="compositionally biased region" description="Basic and acidic residues" evidence="8">
    <location>
        <begin position="528"/>
        <end position="558"/>
    </location>
</feature>
<dbReference type="RefSeq" id="XP_033688137.1">
    <property type="nucleotide sequence ID" value="XM_033831897.1"/>
</dbReference>